<reference evidence="2 3" key="1">
    <citation type="submission" date="2013-09" db="EMBL/GenBank/DDBJ databases">
        <title>Genome sequencing of Arenimonas composti.</title>
        <authorList>
            <person name="Chen F."/>
            <person name="Wang G."/>
        </authorList>
    </citation>
    <scope>NUCLEOTIDE SEQUENCE [LARGE SCALE GENOMIC DNA]</scope>
    <source>
        <strain evidence="2 3">TR7-09</strain>
    </source>
</reference>
<feature type="transmembrane region" description="Helical" evidence="1">
    <location>
        <begin position="51"/>
        <end position="70"/>
    </location>
</feature>
<sequence length="134" mass="14005">MLAAIGPRRLLGIAAPMALWALHFVTVYSLAGLACARGWDRRAALGLPLVSWWMLLATVLALLLIALLGLRAHRRWRRAIAAAPAASSVDADADVARRHRFSAAATALVALLAAVAVLFTAVPVALLPLCAGPG</sequence>
<keyword evidence="1" id="KW-0812">Transmembrane</keyword>
<dbReference type="AlphaFoldDB" id="A0A091AYA7"/>
<evidence type="ECO:0000256" key="1">
    <source>
        <dbReference type="SAM" id="Phobius"/>
    </source>
</evidence>
<name>A0A091AYA7_9GAMM</name>
<dbReference type="RefSeq" id="WP_051239423.1">
    <property type="nucleotide sequence ID" value="NZ_AUFF01000001.1"/>
</dbReference>
<protein>
    <submittedName>
        <fullName evidence="2">Uncharacterized protein</fullName>
    </submittedName>
</protein>
<feature type="transmembrane region" description="Helical" evidence="1">
    <location>
        <begin position="12"/>
        <end position="31"/>
    </location>
</feature>
<proteinExistence type="predicted"/>
<dbReference type="eggNOG" id="ENOG5030YCD">
    <property type="taxonomic scope" value="Bacteria"/>
</dbReference>
<dbReference type="STRING" id="1121013.GCA_000426365_00645"/>
<keyword evidence="1" id="KW-0472">Membrane</keyword>
<evidence type="ECO:0000313" key="3">
    <source>
        <dbReference type="Proteomes" id="UP000029391"/>
    </source>
</evidence>
<dbReference type="Proteomes" id="UP000029391">
    <property type="component" value="Unassembled WGS sequence"/>
</dbReference>
<dbReference type="EMBL" id="AWXU01000095">
    <property type="protein sequence ID" value="KFN45303.1"/>
    <property type="molecule type" value="Genomic_DNA"/>
</dbReference>
<organism evidence="2 3">
    <name type="scientific">Arenimonas composti TR7-09 = DSM 18010</name>
    <dbReference type="NCBI Taxonomy" id="1121013"/>
    <lineage>
        <taxon>Bacteria</taxon>
        <taxon>Pseudomonadati</taxon>
        <taxon>Pseudomonadota</taxon>
        <taxon>Gammaproteobacteria</taxon>
        <taxon>Lysobacterales</taxon>
        <taxon>Lysobacteraceae</taxon>
        <taxon>Arenimonas</taxon>
    </lineage>
</organism>
<evidence type="ECO:0000313" key="2">
    <source>
        <dbReference type="EMBL" id="KFN45303.1"/>
    </source>
</evidence>
<accession>A0A091AYA7</accession>
<comment type="caution">
    <text evidence="2">The sequence shown here is derived from an EMBL/GenBank/DDBJ whole genome shotgun (WGS) entry which is preliminary data.</text>
</comment>
<gene>
    <name evidence="2" type="ORF">P873_02450</name>
</gene>
<feature type="transmembrane region" description="Helical" evidence="1">
    <location>
        <begin position="107"/>
        <end position="129"/>
    </location>
</feature>
<dbReference type="OrthoDB" id="278870at2"/>
<keyword evidence="3" id="KW-1185">Reference proteome</keyword>
<keyword evidence="1" id="KW-1133">Transmembrane helix</keyword>